<accession>A0A3N0CS75</accession>
<keyword evidence="2" id="KW-0472">Membrane</keyword>
<sequence length="271" mass="27352">MAQLAVPALAIAFWRNALSTGVLVPVVVARRRAEVAGLARRDLVLIVVAGACLAAHFGFWITSLGMTSVASSTAIVSLQVIWVVGWDLVTGRPVPARVVLGVLVATVGAIVVSGVDLSVSSRALAGDGLALVGSAAVAAYAILGGRLRQRVSTTTYTAGVYGVAALVLLVAALVAGQRLGGYGAEQWAWLALLAATAQLLGHSVFNHLLATVTPTVVSLALLLEIPGAALIAGVWLDQVPGWGAVAGLLLILGGMAAVVLSEPAGRSIPPG</sequence>
<feature type="transmembrane region" description="Helical" evidence="2">
    <location>
        <begin position="155"/>
        <end position="175"/>
    </location>
</feature>
<feature type="transmembrane region" description="Helical" evidence="2">
    <location>
        <begin position="216"/>
        <end position="236"/>
    </location>
</feature>
<gene>
    <name evidence="4" type="ORF">EFK50_00790</name>
</gene>
<protein>
    <submittedName>
        <fullName evidence="4">DMT family transporter</fullName>
    </submittedName>
</protein>
<feature type="transmembrane region" description="Helical" evidence="2">
    <location>
        <begin position="123"/>
        <end position="143"/>
    </location>
</feature>
<feature type="transmembrane region" description="Helical" evidence="2">
    <location>
        <begin position="242"/>
        <end position="260"/>
    </location>
</feature>
<reference evidence="4 5" key="1">
    <citation type="submission" date="2018-11" db="EMBL/GenBank/DDBJ databases">
        <authorList>
            <person name="Li F."/>
        </authorList>
    </citation>
    <scope>NUCLEOTIDE SEQUENCE [LARGE SCALE GENOMIC DNA]</scope>
    <source>
        <strain evidence="4 5">Gsoil 097</strain>
    </source>
</reference>
<feature type="transmembrane region" description="Helical" evidence="2">
    <location>
        <begin position="187"/>
        <end position="209"/>
    </location>
</feature>
<feature type="domain" description="EamA" evidence="3">
    <location>
        <begin position="125"/>
        <end position="259"/>
    </location>
</feature>
<proteinExistence type="inferred from homology"/>
<dbReference type="GO" id="GO:0016020">
    <property type="term" value="C:membrane"/>
    <property type="evidence" value="ECO:0007669"/>
    <property type="project" value="InterPro"/>
</dbReference>
<evidence type="ECO:0000313" key="5">
    <source>
        <dbReference type="Proteomes" id="UP000267128"/>
    </source>
</evidence>
<evidence type="ECO:0000256" key="2">
    <source>
        <dbReference type="SAM" id="Phobius"/>
    </source>
</evidence>
<dbReference type="Proteomes" id="UP000267128">
    <property type="component" value="Unassembled WGS sequence"/>
</dbReference>
<dbReference type="AlphaFoldDB" id="A0A3N0CS75"/>
<dbReference type="PANTHER" id="PTHR22911">
    <property type="entry name" value="ACYL-MALONYL CONDENSING ENZYME-RELATED"/>
    <property type="match status" value="1"/>
</dbReference>
<organism evidence="4 5">
    <name type="scientific">Nocardioides marmoriginsengisoli</name>
    <dbReference type="NCBI Taxonomy" id="661483"/>
    <lineage>
        <taxon>Bacteria</taxon>
        <taxon>Bacillati</taxon>
        <taxon>Actinomycetota</taxon>
        <taxon>Actinomycetes</taxon>
        <taxon>Propionibacteriales</taxon>
        <taxon>Nocardioidaceae</taxon>
        <taxon>Nocardioides</taxon>
    </lineage>
</organism>
<dbReference type="EMBL" id="RJSE01000001">
    <property type="protein sequence ID" value="RNL66295.1"/>
    <property type="molecule type" value="Genomic_DNA"/>
</dbReference>
<feature type="transmembrane region" description="Helical" evidence="2">
    <location>
        <begin position="12"/>
        <end position="31"/>
    </location>
</feature>
<dbReference type="PANTHER" id="PTHR22911:SF76">
    <property type="entry name" value="EAMA DOMAIN-CONTAINING PROTEIN"/>
    <property type="match status" value="1"/>
</dbReference>
<feature type="transmembrane region" description="Helical" evidence="2">
    <location>
        <begin position="98"/>
        <end position="117"/>
    </location>
</feature>
<keyword evidence="5" id="KW-1185">Reference proteome</keyword>
<feature type="transmembrane region" description="Helical" evidence="2">
    <location>
        <begin position="68"/>
        <end position="86"/>
    </location>
</feature>
<dbReference type="InterPro" id="IPR037185">
    <property type="entry name" value="EmrE-like"/>
</dbReference>
<dbReference type="Pfam" id="PF00892">
    <property type="entry name" value="EamA"/>
    <property type="match status" value="1"/>
</dbReference>
<feature type="transmembrane region" description="Helical" evidence="2">
    <location>
        <begin position="43"/>
        <end position="62"/>
    </location>
</feature>
<dbReference type="InterPro" id="IPR000620">
    <property type="entry name" value="EamA_dom"/>
</dbReference>
<comment type="similarity">
    <text evidence="1">Belongs to the EamA transporter family.</text>
</comment>
<keyword evidence="2" id="KW-0812">Transmembrane</keyword>
<evidence type="ECO:0000256" key="1">
    <source>
        <dbReference type="ARBA" id="ARBA00007362"/>
    </source>
</evidence>
<evidence type="ECO:0000313" key="4">
    <source>
        <dbReference type="EMBL" id="RNL66295.1"/>
    </source>
</evidence>
<dbReference type="SUPFAM" id="SSF103481">
    <property type="entry name" value="Multidrug resistance efflux transporter EmrE"/>
    <property type="match status" value="2"/>
</dbReference>
<dbReference type="OrthoDB" id="5242788at2"/>
<evidence type="ECO:0000259" key="3">
    <source>
        <dbReference type="Pfam" id="PF00892"/>
    </source>
</evidence>
<comment type="caution">
    <text evidence="4">The sequence shown here is derived from an EMBL/GenBank/DDBJ whole genome shotgun (WGS) entry which is preliminary data.</text>
</comment>
<keyword evidence="2" id="KW-1133">Transmembrane helix</keyword>
<name>A0A3N0CS75_9ACTN</name>